<dbReference type="Proteomes" id="UP000011014">
    <property type="component" value="Unassembled WGS sequence"/>
</dbReference>
<dbReference type="EMBL" id="FN653042">
    <property type="protein sequence ID" value="CBY19518.1"/>
    <property type="molecule type" value="Genomic_DNA"/>
</dbReference>
<name>E4XEM3_OIKDI</name>
<evidence type="ECO:0000313" key="2">
    <source>
        <dbReference type="EMBL" id="CBY19518.1"/>
    </source>
</evidence>
<keyword evidence="4" id="KW-1185">Reference proteome</keyword>
<gene>
    <name evidence="2" type="ORF">GSOID_T00008664001</name>
    <name evidence="3" type="ORF">GSOID_T00019092001</name>
</gene>
<dbReference type="InParanoid" id="E4XEM3"/>
<evidence type="ECO:0000313" key="3">
    <source>
        <dbReference type="EMBL" id="CBY31132.1"/>
    </source>
</evidence>
<keyword evidence="1" id="KW-1133">Transmembrane helix</keyword>
<sequence length="38" mass="4193">MGDNLSNTHQNACNLILAGVVAGFAYLYYKKNMAKKTE</sequence>
<dbReference type="AlphaFoldDB" id="E4XEM3"/>
<reference evidence="2" key="1">
    <citation type="journal article" date="2010" name="Science">
        <title>Plasticity of animal genome architecture unmasked by rapid evolution of a pelagic tunicate.</title>
        <authorList>
            <person name="Denoeud F."/>
            <person name="Henriet S."/>
            <person name="Mungpakdee S."/>
            <person name="Aury J.M."/>
            <person name="Da Silva C."/>
            <person name="Brinkmann H."/>
            <person name="Mikhaleva J."/>
            <person name="Olsen L.C."/>
            <person name="Jubin C."/>
            <person name="Canestro C."/>
            <person name="Bouquet J.M."/>
            <person name="Danks G."/>
            <person name="Poulain J."/>
            <person name="Campsteijn C."/>
            <person name="Adamski M."/>
            <person name="Cross I."/>
            <person name="Yadetie F."/>
            <person name="Muffato M."/>
            <person name="Louis A."/>
            <person name="Butcher S."/>
            <person name="Tsagkogeorga G."/>
            <person name="Konrad A."/>
            <person name="Singh S."/>
            <person name="Jensen M.F."/>
            <person name="Cong E.H."/>
            <person name="Eikeseth-Otteraa H."/>
            <person name="Noel B."/>
            <person name="Anthouard V."/>
            <person name="Porcel B.M."/>
            <person name="Kachouri-Lafond R."/>
            <person name="Nishino A."/>
            <person name="Ugolini M."/>
            <person name="Chourrout P."/>
            <person name="Nishida H."/>
            <person name="Aasland R."/>
            <person name="Huzurbazar S."/>
            <person name="Westhof E."/>
            <person name="Delsuc F."/>
            <person name="Lehrach H."/>
            <person name="Reinhardt R."/>
            <person name="Weissenbach J."/>
            <person name="Roy S.W."/>
            <person name="Artiguenave F."/>
            <person name="Postlethwait J.H."/>
            <person name="Manak J.R."/>
            <person name="Thompson E.M."/>
            <person name="Jaillon O."/>
            <person name="Du Pasquier L."/>
            <person name="Boudinot P."/>
            <person name="Liberles D.A."/>
            <person name="Volff J.N."/>
            <person name="Philippe H."/>
            <person name="Lenhard B."/>
            <person name="Roest Crollius H."/>
            <person name="Wincker P."/>
            <person name="Chourrout D."/>
        </authorList>
    </citation>
    <scope>NUCLEOTIDE SEQUENCE [LARGE SCALE GENOMIC DNA]</scope>
</reference>
<evidence type="ECO:0000256" key="1">
    <source>
        <dbReference type="SAM" id="Phobius"/>
    </source>
</evidence>
<proteinExistence type="predicted"/>
<evidence type="ECO:0000313" key="4">
    <source>
        <dbReference type="Proteomes" id="UP000001307"/>
    </source>
</evidence>
<dbReference type="Proteomes" id="UP000001307">
    <property type="component" value="Unassembled WGS sequence"/>
</dbReference>
<keyword evidence="1" id="KW-0812">Transmembrane</keyword>
<organism evidence="2">
    <name type="scientific">Oikopleura dioica</name>
    <name type="common">Tunicate</name>
    <dbReference type="NCBI Taxonomy" id="34765"/>
    <lineage>
        <taxon>Eukaryota</taxon>
        <taxon>Metazoa</taxon>
        <taxon>Chordata</taxon>
        <taxon>Tunicata</taxon>
        <taxon>Appendicularia</taxon>
        <taxon>Copelata</taxon>
        <taxon>Oikopleuridae</taxon>
        <taxon>Oikopleura</taxon>
    </lineage>
</organism>
<protein>
    <submittedName>
        <fullName evidence="2">Uncharacterized protein</fullName>
    </submittedName>
</protein>
<accession>E4XEM3</accession>
<dbReference type="EMBL" id="FN654293">
    <property type="protein sequence ID" value="CBY31132.1"/>
    <property type="molecule type" value="Genomic_DNA"/>
</dbReference>
<keyword evidence="1" id="KW-0472">Membrane</keyword>
<feature type="transmembrane region" description="Helical" evidence="1">
    <location>
        <begin position="12"/>
        <end position="29"/>
    </location>
</feature>